<protein>
    <submittedName>
        <fullName evidence="2">Uncharacterized protein</fullName>
    </submittedName>
</protein>
<proteinExistence type="predicted"/>
<dbReference type="WBParaSite" id="nRc.2.0.1.t45154-RA">
    <property type="protein sequence ID" value="nRc.2.0.1.t45154-RA"/>
    <property type="gene ID" value="nRc.2.0.1.g45154"/>
</dbReference>
<accession>A0A915L1X5</accession>
<organism evidence="1 2">
    <name type="scientific">Romanomermis culicivorax</name>
    <name type="common">Nematode worm</name>
    <dbReference type="NCBI Taxonomy" id="13658"/>
    <lineage>
        <taxon>Eukaryota</taxon>
        <taxon>Metazoa</taxon>
        <taxon>Ecdysozoa</taxon>
        <taxon>Nematoda</taxon>
        <taxon>Enoplea</taxon>
        <taxon>Dorylaimia</taxon>
        <taxon>Mermithida</taxon>
        <taxon>Mermithoidea</taxon>
        <taxon>Mermithidae</taxon>
        <taxon>Romanomermis</taxon>
    </lineage>
</organism>
<name>A0A915L1X5_ROMCU</name>
<dbReference type="Proteomes" id="UP000887565">
    <property type="component" value="Unplaced"/>
</dbReference>
<evidence type="ECO:0000313" key="2">
    <source>
        <dbReference type="WBParaSite" id="nRc.2.0.1.t45154-RA"/>
    </source>
</evidence>
<evidence type="ECO:0000313" key="1">
    <source>
        <dbReference type="Proteomes" id="UP000887565"/>
    </source>
</evidence>
<reference evidence="2" key="1">
    <citation type="submission" date="2022-11" db="UniProtKB">
        <authorList>
            <consortium name="WormBaseParasite"/>
        </authorList>
    </citation>
    <scope>IDENTIFICATION</scope>
</reference>
<sequence>MVEESQPMCDFLANDPRHTGVYGLDPEFMNHHLDWIDWDKKEAGLLANLAKKKLDIALHGQRYSKGISLSSSKSAAQTDIQ</sequence>
<dbReference type="AlphaFoldDB" id="A0A915L1X5"/>
<keyword evidence="1" id="KW-1185">Reference proteome</keyword>